<dbReference type="Pfam" id="PF17681">
    <property type="entry name" value="GCP_N_terminal"/>
    <property type="match status" value="1"/>
</dbReference>
<evidence type="ECO:0000313" key="3">
    <source>
        <dbReference type="EMBL" id="CAD7635928.1"/>
    </source>
</evidence>
<feature type="domain" description="Gamma tubulin complex component protein N-terminal" evidence="2">
    <location>
        <begin position="50"/>
        <end position="208"/>
    </location>
</feature>
<accession>A0A7R9L6N8</accession>
<dbReference type="AlphaFoldDB" id="A0A7R9L6N8"/>
<dbReference type="InterPro" id="IPR041470">
    <property type="entry name" value="GCP_N"/>
</dbReference>
<dbReference type="EMBL" id="CAJPIZ010017989">
    <property type="protein sequence ID" value="CAG2116358.1"/>
    <property type="molecule type" value="Genomic_DNA"/>
</dbReference>
<sequence>MVGFRTIGFTVDIDSNDIQNIPNPPTIQLEELAISLKDISIKSRLNVRVDEHIQTHRLDSFAATLDSLNESSLSGFTSIQNCAKIVFKSSESLYSDIWSWIMFGFLSKKSNNNFFIKEEKNKTTVDMKRVPAFMSPNDALKIQQIGENVRLAKSRGLDFVFNNKENELFKTYNEMTAKVPVDGRSFQQFIESVRSIVSEQNWKYVMNEEGLKDHLRSLKMFYLTANDDFWTSFVSITSELVLNGHNRYKK</sequence>
<keyword evidence="1" id="KW-0493">Microtubule</keyword>
<evidence type="ECO:0000313" key="4">
    <source>
        <dbReference type="Proteomes" id="UP000759131"/>
    </source>
</evidence>
<dbReference type="Proteomes" id="UP000759131">
    <property type="component" value="Unassembled WGS sequence"/>
</dbReference>
<dbReference type="EMBL" id="OC872564">
    <property type="protein sequence ID" value="CAD7635928.1"/>
    <property type="molecule type" value="Genomic_DNA"/>
</dbReference>
<organism evidence="3">
    <name type="scientific">Medioppia subpectinata</name>
    <dbReference type="NCBI Taxonomy" id="1979941"/>
    <lineage>
        <taxon>Eukaryota</taxon>
        <taxon>Metazoa</taxon>
        <taxon>Ecdysozoa</taxon>
        <taxon>Arthropoda</taxon>
        <taxon>Chelicerata</taxon>
        <taxon>Arachnida</taxon>
        <taxon>Acari</taxon>
        <taxon>Acariformes</taxon>
        <taxon>Sarcoptiformes</taxon>
        <taxon>Oribatida</taxon>
        <taxon>Brachypylina</taxon>
        <taxon>Oppioidea</taxon>
        <taxon>Oppiidae</taxon>
        <taxon>Medioppia</taxon>
    </lineage>
</organism>
<evidence type="ECO:0000259" key="2">
    <source>
        <dbReference type="Pfam" id="PF17681"/>
    </source>
</evidence>
<evidence type="ECO:0000256" key="1">
    <source>
        <dbReference type="ARBA" id="ARBA00022701"/>
    </source>
</evidence>
<proteinExistence type="predicted"/>
<dbReference type="GO" id="GO:0005874">
    <property type="term" value="C:microtubule"/>
    <property type="evidence" value="ECO:0007669"/>
    <property type="project" value="UniProtKB-KW"/>
</dbReference>
<keyword evidence="4" id="KW-1185">Reference proteome</keyword>
<gene>
    <name evidence="3" type="ORF">OSB1V03_LOCUS16318</name>
</gene>
<protein>
    <recommendedName>
        <fullName evidence="2">Gamma tubulin complex component protein N-terminal domain-containing protein</fullName>
    </recommendedName>
</protein>
<name>A0A7R9L6N8_9ACAR</name>
<feature type="non-terminal residue" evidence="3">
    <location>
        <position position="1"/>
    </location>
</feature>
<dbReference type="OrthoDB" id="6490518at2759"/>
<reference evidence="3" key="1">
    <citation type="submission" date="2020-11" db="EMBL/GenBank/DDBJ databases">
        <authorList>
            <person name="Tran Van P."/>
        </authorList>
    </citation>
    <scope>NUCLEOTIDE SEQUENCE</scope>
</reference>